<accession>A0A9W7KPR8</accession>
<reference evidence="1 2" key="1">
    <citation type="submission" date="2018-07" db="EMBL/GenBank/DDBJ databases">
        <title>Genome sequence of Azospirillum sp. ATCC 49961.</title>
        <authorList>
            <person name="Sant'Anna F.H."/>
            <person name="Baldani J.I."/>
            <person name="Zilli J.E."/>
            <person name="Reis V.M."/>
            <person name="Hartmann A."/>
            <person name="Cruz L."/>
            <person name="de Souza E.M."/>
            <person name="de Oliveira Pedrosa F."/>
            <person name="Passaglia L.M.P."/>
        </authorList>
    </citation>
    <scope>NUCLEOTIDE SEQUENCE [LARGE SCALE GENOMIC DNA]</scope>
    <source>
        <strain evidence="1 2">ATCC 49961</strain>
    </source>
</reference>
<dbReference type="EMBL" id="QOKW01000028">
    <property type="protein sequence ID" value="KAA0676988.1"/>
    <property type="molecule type" value="Genomic_DNA"/>
</dbReference>
<evidence type="ECO:0000313" key="1">
    <source>
        <dbReference type="EMBL" id="KAA0676988.1"/>
    </source>
</evidence>
<keyword evidence="2" id="KW-1185">Reference proteome</keyword>
<dbReference type="Proteomes" id="UP000480854">
    <property type="component" value="Unassembled WGS sequence"/>
</dbReference>
<name>A0A9W7KPR8_9PROT</name>
<dbReference type="OrthoDB" id="8884239at2"/>
<comment type="caution">
    <text evidence="1">The sequence shown here is derived from an EMBL/GenBank/DDBJ whole genome shotgun (WGS) entry which is preliminary data.</text>
</comment>
<dbReference type="SUPFAM" id="SSF144020">
    <property type="entry name" value="FdhE-like"/>
    <property type="match status" value="1"/>
</dbReference>
<proteinExistence type="predicted"/>
<gene>
    <name evidence="1" type="ORF">DS843_25265</name>
</gene>
<dbReference type="InterPro" id="IPR024064">
    <property type="entry name" value="FdhE-like_sf"/>
</dbReference>
<dbReference type="RefSeq" id="WP_149471607.1">
    <property type="nucleotide sequence ID" value="NZ_QOKW01000028.1"/>
</dbReference>
<protein>
    <recommendedName>
        <fullName evidence="3">DUF2357 domain-containing protein</fullName>
    </recommendedName>
</protein>
<dbReference type="AlphaFoldDB" id="A0A9W7KPR8"/>
<evidence type="ECO:0000313" key="2">
    <source>
        <dbReference type="Proteomes" id="UP000480854"/>
    </source>
</evidence>
<organism evidence="1 2">
    <name type="scientific">Roseomonas genomospecies 6</name>
    <dbReference type="NCBI Taxonomy" id="214106"/>
    <lineage>
        <taxon>Bacteria</taxon>
        <taxon>Pseudomonadati</taxon>
        <taxon>Pseudomonadota</taxon>
        <taxon>Alphaproteobacteria</taxon>
        <taxon>Acetobacterales</taxon>
        <taxon>Roseomonadaceae</taxon>
        <taxon>Roseomonas</taxon>
    </lineage>
</organism>
<evidence type="ECO:0008006" key="3">
    <source>
        <dbReference type="Google" id="ProtNLM"/>
    </source>
</evidence>
<sequence length="678" mass="75486">MTSFTARIDGRVRSLPAAALCDAWIANGLRFGDELVGLESDRVLGRWPGELETDAVVRLAQAVGDEPTWDAHAQAPPVAQKLAERARPLPLDLEIVRHLQHLQHVCHRPRLHLRVEEERLPVSRARRTPVRAVADLVSHPGDWEHRTLRSIQPSRVLARQIQDEWNLYENRVAVRLVDHLLAYLAKRLEELRKIKEVLDASRDYSDEIRRTSFRRAYRIAELWSNTLESKTEEELTQTMKWLELAQRDLQTLLNAPLYQRVPRRQTVALSLKPTNILVNDPHYRKVAALWRSWVKFGHKRQETAQQRAARRQREAAAWDRFVLHLVVRGFAALGWSATPSGDGWTLAKAGWSSVRVAADAMGVVRVDGDRPLRLLPICADLAGSDPDAVQAQVEHLDGSDGEIVVAHVGGAVALADADRASGWSIGGRAVLFPCSPWGIDSEERMARLLHGWLCRVAAPAYPVATTVRALPEWPGKRDWLRHDGDHLVAFRAPTEHEASEARSWAATKAHELDTQAQRAKAAKQAFAVAPREAVAAFQRFVDRAAEAFAGMDCCPVCGGKGLVEPRPGKLRDGSDATWWAKCVSCGSEWGTRPCTGCGSRFRALLPQTGLDTIAAPQATPNRDWPDKVFGRDLWAQPCQQQLGGQFRCPVCGGCGNGPCTRCAVVERLSGIMHRGWRV</sequence>